<dbReference type="EMBL" id="JBJQOH010000001">
    <property type="protein sequence ID" value="KAL3701882.1"/>
    <property type="molecule type" value="Genomic_DNA"/>
</dbReference>
<sequence length="269" mass="30159">MAWNFCNSAFSFRSASGVTWNSTTQRPCSNSIAFAKFSFIGERQCKREEYEGHPKAEFPMPIAPTPLPLGTGRSHLASWLENVFLARSSQVGVETELQSELLRLLMRRFQLRATPCRFQRCDSSLHVLEACHFHKNLLSRLQPSEDVHCGPLLQDDIRGCANDASNTIDPAPAAPEDEPSPVGTIASADEAFRSSRPRFHGLSRDLLARLKSTSRRRMALAYKSFMKVKKKLVARVGLQYTPPANLFGIVYLPCVGHDVFYLLTYAVNH</sequence>
<dbReference type="AlphaFoldDB" id="A0ABD3IE03"/>
<name>A0ABD3IE03_9MARC</name>
<comment type="caution">
    <text evidence="1">The sequence shown here is derived from an EMBL/GenBank/DDBJ whole genome shotgun (WGS) entry which is preliminary data.</text>
</comment>
<dbReference type="Proteomes" id="UP001633002">
    <property type="component" value="Unassembled WGS sequence"/>
</dbReference>
<accession>A0ABD3IE03</accession>
<protein>
    <submittedName>
        <fullName evidence="1">Uncharacterized protein</fullName>
    </submittedName>
</protein>
<gene>
    <name evidence="1" type="ORF">R1sor_019904</name>
</gene>
<evidence type="ECO:0000313" key="2">
    <source>
        <dbReference type="Proteomes" id="UP001633002"/>
    </source>
</evidence>
<evidence type="ECO:0000313" key="1">
    <source>
        <dbReference type="EMBL" id="KAL3701882.1"/>
    </source>
</evidence>
<keyword evidence="2" id="KW-1185">Reference proteome</keyword>
<reference evidence="1 2" key="1">
    <citation type="submission" date="2024-09" db="EMBL/GenBank/DDBJ databases">
        <title>Chromosome-scale assembly of Riccia sorocarpa.</title>
        <authorList>
            <person name="Paukszto L."/>
        </authorList>
    </citation>
    <scope>NUCLEOTIDE SEQUENCE [LARGE SCALE GENOMIC DNA]</scope>
    <source>
        <strain evidence="1">LP-2024</strain>
        <tissue evidence="1">Aerial parts of the thallus</tissue>
    </source>
</reference>
<proteinExistence type="predicted"/>
<organism evidence="1 2">
    <name type="scientific">Riccia sorocarpa</name>
    <dbReference type="NCBI Taxonomy" id="122646"/>
    <lineage>
        <taxon>Eukaryota</taxon>
        <taxon>Viridiplantae</taxon>
        <taxon>Streptophyta</taxon>
        <taxon>Embryophyta</taxon>
        <taxon>Marchantiophyta</taxon>
        <taxon>Marchantiopsida</taxon>
        <taxon>Marchantiidae</taxon>
        <taxon>Marchantiales</taxon>
        <taxon>Ricciaceae</taxon>
        <taxon>Riccia</taxon>
    </lineage>
</organism>